<evidence type="ECO:0000313" key="1">
    <source>
        <dbReference type="EMBL" id="QCD83632.1"/>
    </source>
</evidence>
<reference evidence="1 2" key="1">
    <citation type="submission" date="2019-04" db="EMBL/GenBank/DDBJ databases">
        <title>An improved genome assembly and genetic linkage map for asparagus bean, Vigna unguiculata ssp. sesquipedialis.</title>
        <authorList>
            <person name="Xia Q."/>
            <person name="Zhang R."/>
            <person name="Dong Y."/>
        </authorList>
    </citation>
    <scope>NUCLEOTIDE SEQUENCE [LARGE SCALE GENOMIC DNA]</scope>
    <source>
        <tissue evidence="1">Leaf</tissue>
    </source>
</reference>
<evidence type="ECO:0000313" key="2">
    <source>
        <dbReference type="Proteomes" id="UP000501690"/>
    </source>
</evidence>
<protein>
    <submittedName>
        <fullName evidence="1">Uncharacterized protein</fullName>
    </submittedName>
</protein>
<sequence length="202" mass="22662">MREEDDAIRCFGECSPGVVVAAGHAEKTQLSQTIVRGIRNWRVIKEELPIISIFSKGIQVRAVLRVNFNFNLIGILNRDINGKSAMVILVRSWTRWCCTILDLCGFHELEYRGVMEAMEAMESQKMEALLRRGICRRGRRVQSRRGGGCRMREEDDAIRCFGECSPGVVVAAGHAEKTQLSQTIGAATVARFLTRARQMAAF</sequence>
<dbReference type="AlphaFoldDB" id="A0A4D6L531"/>
<dbReference type="Proteomes" id="UP000501690">
    <property type="component" value="Linkage Group LG2"/>
</dbReference>
<dbReference type="EMBL" id="CP039346">
    <property type="protein sequence ID" value="QCD83632.1"/>
    <property type="molecule type" value="Genomic_DNA"/>
</dbReference>
<accession>A0A4D6L531</accession>
<gene>
    <name evidence="1" type="ORF">DEO72_LG2g3978</name>
</gene>
<organism evidence="1 2">
    <name type="scientific">Vigna unguiculata</name>
    <name type="common">Cowpea</name>
    <dbReference type="NCBI Taxonomy" id="3917"/>
    <lineage>
        <taxon>Eukaryota</taxon>
        <taxon>Viridiplantae</taxon>
        <taxon>Streptophyta</taxon>
        <taxon>Embryophyta</taxon>
        <taxon>Tracheophyta</taxon>
        <taxon>Spermatophyta</taxon>
        <taxon>Magnoliopsida</taxon>
        <taxon>eudicotyledons</taxon>
        <taxon>Gunneridae</taxon>
        <taxon>Pentapetalae</taxon>
        <taxon>rosids</taxon>
        <taxon>fabids</taxon>
        <taxon>Fabales</taxon>
        <taxon>Fabaceae</taxon>
        <taxon>Papilionoideae</taxon>
        <taxon>50 kb inversion clade</taxon>
        <taxon>NPAAA clade</taxon>
        <taxon>indigoferoid/millettioid clade</taxon>
        <taxon>Phaseoleae</taxon>
        <taxon>Vigna</taxon>
    </lineage>
</organism>
<keyword evidence="2" id="KW-1185">Reference proteome</keyword>
<name>A0A4D6L531_VIGUN</name>
<proteinExistence type="predicted"/>